<evidence type="ECO:0000313" key="1">
    <source>
        <dbReference type="EMBL" id="GJG59407.1"/>
    </source>
</evidence>
<dbReference type="EMBL" id="BPUB01000002">
    <property type="protein sequence ID" value="GJG59407.1"/>
    <property type="molecule type" value="Genomic_DNA"/>
</dbReference>
<proteinExistence type="predicted"/>
<name>A0A9R1CX59_9BACT</name>
<dbReference type="PANTHER" id="PTHR11669">
    <property type="entry name" value="REPLICATION FACTOR C / DNA POLYMERASE III GAMMA-TAU SUBUNIT"/>
    <property type="match status" value="1"/>
</dbReference>
<sequence>MTFDNVIGQQEAKERLRKLVEENRVPHAMLFTGPRGAGKLALAIAFASYLLNPKDNPNYANAKAMLDNYEHPDLHFTYPTIKLPSMSTDYKPVSDDFAHEWHSLITKSPYITAAQWIAEIGDDKKRAIITAGESEALIHKLSIKSSQGRYKVSIIWLPELMNLECANKILKLLEEPPQGTVFLMVSEEPEKLLETIRSRTQRFDVKRIADEDICKALIEQRGLSDDDAHRISRIAHGSWNEALQTIDAGNEERQFLDLFETLMRLCYMRKVKDLKRWAEACSALGRDKQRRMIAYFQRQIRENFIYNFHNPELNYQTQQEAGFSRNFARFINEANVIGINDLFQRAYRDIGQNANAKIVFYDIALKMIVLLLSK</sequence>
<dbReference type="AlphaFoldDB" id="A0A9R1CX59"/>
<dbReference type="InterPro" id="IPR027417">
    <property type="entry name" value="P-loop_NTPase"/>
</dbReference>
<dbReference type="GO" id="GO:0006261">
    <property type="term" value="P:DNA-templated DNA replication"/>
    <property type="evidence" value="ECO:0007669"/>
    <property type="project" value="TreeGrafter"/>
</dbReference>
<protein>
    <submittedName>
        <fullName evidence="1">DNA polymerase III subunit delta</fullName>
    </submittedName>
</protein>
<dbReference type="GeneID" id="72466552"/>
<evidence type="ECO:0000313" key="2">
    <source>
        <dbReference type="Proteomes" id="UP000825483"/>
    </source>
</evidence>
<keyword evidence="2" id="KW-1185">Reference proteome</keyword>
<organism evidence="1 2">
    <name type="scientific">Prevotella lacticifex</name>
    <dbReference type="NCBI Taxonomy" id="2854755"/>
    <lineage>
        <taxon>Bacteria</taxon>
        <taxon>Pseudomonadati</taxon>
        <taxon>Bacteroidota</taxon>
        <taxon>Bacteroidia</taxon>
        <taxon>Bacteroidales</taxon>
        <taxon>Prevotellaceae</taxon>
        <taxon>Prevotella</taxon>
    </lineage>
</organism>
<comment type="caution">
    <text evidence="1">The sequence shown here is derived from an EMBL/GenBank/DDBJ whole genome shotgun (WGS) entry which is preliminary data.</text>
</comment>
<reference evidence="1" key="1">
    <citation type="journal article" date="2022" name="Int. J. Syst. Evol. Microbiol.">
        <title>Prevotella lacticifex sp. nov., isolated from the rumen of cows.</title>
        <authorList>
            <person name="Shinkai T."/>
            <person name="Ikeyama N."/>
            <person name="Kumagai M."/>
            <person name="Ohmori H."/>
            <person name="Sakamoto M."/>
            <person name="Ohkuma M."/>
            <person name="Mitsumori M."/>
        </authorList>
    </citation>
    <scope>NUCLEOTIDE SEQUENCE</scope>
    <source>
        <strain evidence="1">R5076</strain>
    </source>
</reference>
<dbReference type="SUPFAM" id="SSF52540">
    <property type="entry name" value="P-loop containing nucleoside triphosphate hydrolases"/>
    <property type="match status" value="1"/>
</dbReference>
<dbReference type="InterPro" id="IPR050238">
    <property type="entry name" value="DNA_Rep/Repair_Clamp_Loader"/>
</dbReference>
<dbReference type="Gene3D" id="3.40.50.300">
    <property type="entry name" value="P-loop containing nucleotide triphosphate hydrolases"/>
    <property type="match status" value="1"/>
</dbReference>
<accession>A0A9R1CX59</accession>
<dbReference type="Pfam" id="PF13177">
    <property type="entry name" value="DNA_pol3_delta2"/>
    <property type="match status" value="1"/>
</dbReference>
<dbReference type="Proteomes" id="UP000825483">
    <property type="component" value="Unassembled WGS sequence"/>
</dbReference>
<dbReference type="PANTHER" id="PTHR11669:SF8">
    <property type="entry name" value="DNA POLYMERASE III SUBUNIT DELTA"/>
    <property type="match status" value="1"/>
</dbReference>
<dbReference type="RefSeq" id="WP_223925552.1">
    <property type="nucleotide sequence ID" value="NZ_BPTU01000001.1"/>
</dbReference>
<gene>
    <name evidence="1" type="ORF">PRLR5076_22580</name>
</gene>